<sequence>MKQRNQAHIGTKIRTCKKCKDIIAENALYDYCPKCFKRIDEVFNKIKEYLAEYPGATSFEMEQELGIPYHVINNFVREGRLVEIPNDYIHIECKGCGCLLLSAHHKYCPSCRSKLEEEIEKAKNQFKKIKVADKARMHIRHKG</sequence>
<dbReference type="EMBL" id="FQZV01000021">
    <property type="protein sequence ID" value="SHJ34084.1"/>
    <property type="molecule type" value="Genomic_DNA"/>
</dbReference>
<dbReference type="Proteomes" id="UP000184536">
    <property type="component" value="Unassembled WGS sequence"/>
</dbReference>
<proteinExistence type="predicted"/>
<dbReference type="AlphaFoldDB" id="A0A1M6II63"/>
<dbReference type="OrthoDB" id="1739831at2"/>
<evidence type="ECO:0000313" key="2">
    <source>
        <dbReference type="Proteomes" id="UP000184536"/>
    </source>
</evidence>
<organism evidence="1 2">
    <name type="scientific">Geosporobacter subterraneus DSM 17957</name>
    <dbReference type="NCBI Taxonomy" id="1121919"/>
    <lineage>
        <taxon>Bacteria</taxon>
        <taxon>Bacillati</taxon>
        <taxon>Bacillota</taxon>
        <taxon>Clostridia</taxon>
        <taxon>Peptostreptococcales</taxon>
        <taxon>Thermotaleaceae</taxon>
        <taxon>Geosporobacter</taxon>
    </lineage>
</organism>
<evidence type="ECO:0008006" key="3">
    <source>
        <dbReference type="Google" id="ProtNLM"/>
    </source>
</evidence>
<accession>A0A1M6II63</accession>
<name>A0A1M6II63_9FIRM</name>
<keyword evidence="2" id="KW-1185">Reference proteome</keyword>
<evidence type="ECO:0000313" key="1">
    <source>
        <dbReference type="EMBL" id="SHJ34084.1"/>
    </source>
</evidence>
<dbReference type="STRING" id="1121919.SAMN02745975_01868"/>
<gene>
    <name evidence="1" type="ORF">SAMN02745975_01868</name>
</gene>
<reference evidence="2" key="1">
    <citation type="submission" date="2016-11" db="EMBL/GenBank/DDBJ databases">
        <authorList>
            <person name="Varghese N."/>
            <person name="Submissions S."/>
        </authorList>
    </citation>
    <scope>NUCLEOTIDE SEQUENCE [LARGE SCALE GENOMIC DNA]</scope>
    <source>
        <strain evidence="2">DSM 17957</strain>
    </source>
</reference>
<protein>
    <recommendedName>
        <fullName evidence="3">Flagellar operon protein TIGR03826</fullName>
    </recommendedName>
</protein>